<dbReference type="EnsemblPlants" id="ONIVA03G11730.2">
    <property type="protein sequence ID" value="ONIVA03G11730.2"/>
    <property type="gene ID" value="ONIVA03G11730"/>
</dbReference>
<dbReference type="AlphaFoldDB" id="A0A0E0GJX3"/>
<dbReference type="CDD" id="cd00821">
    <property type="entry name" value="PH"/>
    <property type="match status" value="1"/>
</dbReference>
<dbReference type="InterPro" id="IPR001849">
    <property type="entry name" value="PH_domain"/>
</dbReference>
<dbReference type="Pfam" id="PF00620">
    <property type="entry name" value="RhoGAP"/>
    <property type="match status" value="1"/>
</dbReference>
<dbReference type="PANTHER" id="PTHR46265">
    <property type="entry name" value="RHO GTPASE-ACTIVATING PROTEIN 7"/>
    <property type="match status" value="1"/>
</dbReference>
<keyword evidence="2" id="KW-0175">Coiled coil</keyword>
<dbReference type="Gene3D" id="2.30.29.30">
    <property type="entry name" value="Pleckstrin-homology domain (PH domain)/Phosphotyrosine-binding domain (PTB)"/>
    <property type="match status" value="1"/>
</dbReference>
<dbReference type="SUPFAM" id="SSF48350">
    <property type="entry name" value="GTPase activation domain, GAP"/>
    <property type="match status" value="1"/>
</dbReference>
<feature type="coiled-coil region" evidence="2">
    <location>
        <begin position="470"/>
        <end position="508"/>
    </location>
</feature>
<keyword evidence="1" id="KW-0343">GTPase activation</keyword>
<evidence type="ECO:0000256" key="1">
    <source>
        <dbReference type="ARBA" id="ARBA00022468"/>
    </source>
</evidence>
<dbReference type="SUPFAM" id="SSF50729">
    <property type="entry name" value="PH domain-like"/>
    <property type="match status" value="1"/>
</dbReference>
<evidence type="ECO:0000256" key="2">
    <source>
        <dbReference type="SAM" id="Coils"/>
    </source>
</evidence>
<dbReference type="InterPro" id="IPR052799">
    <property type="entry name" value="Rho_GAP_Regulators"/>
</dbReference>
<name>A0A0E0GJX3_ORYNI</name>
<feature type="domain" description="Rho-GAP" evidence="4">
    <location>
        <begin position="209"/>
        <end position="392"/>
    </location>
</feature>
<protein>
    <recommendedName>
        <fullName evidence="7">Rho-GAP domain-containing protein</fullName>
    </recommendedName>
</protein>
<dbReference type="GO" id="GO:0005096">
    <property type="term" value="F:GTPase activator activity"/>
    <property type="evidence" value="ECO:0007669"/>
    <property type="project" value="UniProtKB-KW"/>
</dbReference>
<evidence type="ECO:0000259" key="4">
    <source>
        <dbReference type="PROSITE" id="PS50238"/>
    </source>
</evidence>
<organism evidence="5">
    <name type="scientific">Oryza nivara</name>
    <name type="common">Indian wild rice</name>
    <name type="synonym">Oryza sativa f. spontanea</name>
    <dbReference type="NCBI Taxonomy" id="4536"/>
    <lineage>
        <taxon>Eukaryota</taxon>
        <taxon>Viridiplantae</taxon>
        <taxon>Streptophyta</taxon>
        <taxon>Embryophyta</taxon>
        <taxon>Tracheophyta</taxon>
        <taxon>Spermatophyta</taxon>
        <taxon>Magnoliopsida</taxon>
        <taxon>Liliopsida</taxon>
        <taxon>Poales</taxon>
        <taxon>Poaceae</taxon>
        <taxon>BOP clade</taxon>
        <taxon>Oryzoideae</taxon>
        <taxon>Oryzeae</taxon>
        <taxon>Oryzinae</taxon>
        <taxon>Oryza</taxon>
    </lineage>
</organism>
<evidence type="ECO:0008006" key="7">
    <source>
        <dbReference type="Google" id="ProtNLM"/>
    </source>
</evidence>
<dbReference type="PROSITE" id="PS50003">
    <property type="entry name" value="PH_DOMAIN"/>
    <property type="match status" value="1"/>
</dbReference>
<evidence type="ECO:0000313" key="5">
    <source>
        <dbReference type="EnsemblPlants" id="ONIVA03G11730.2"/>
    </source>
</evidence>
<dbReference type="HOGENOM" id="CLU_011283_1_0_1"/>
<evidence type="ECO:0000259" key="3">
    <source>
        <dbReference type="PROSITE" id="PS50003"/>
    </source>
</evidence>
<proteinExistence type="predicted"/>
<dbReference type="InterPro" id="IPR025757">
    <property type="entry name" value="MIP1_Leuzipper"/>
</dbReference>
<dbReference type="PROSITE" id="PS50238">
    <property type="entry name" value="RHOGAP"/>
    <property type="match status" value="1"/>
</dbReference>
<keyword evidence="6" id="KW-1185">Reference proteome</keyword>
<accession>A0A0E0GJX3</accession>
<dbReference type="InterPro" id="IPR011993">
    <property type="entry name" value="PH-like_dom_sf"/>
</dbReference>
<dbReference type="Gramene" id="ONIVA03G11730.2">
    <property type="protein sequence ID" value="ONIVA03G11730.2"/>
    <property type="gene ID" value="ONIVA03G11730"/>
</dbReference>
<evidence type="ECO:0000313" key="6">
    <source>
        <dbReference type="Proteomes" id="UP000006591"/>
    </source>
</evidence>
<dbReference type="Pfam" id="PF14389">
    <property type="entry name" value="Lzipper-MIP1"/>
    <property type="match status" value="1"/>
</dbReference>
<dbReference type="Pfam" id="PF00169">
    <property type="entry name" value="PH"/>
    <property type="match status" value="1"/>
</dbReference>
<dbReference type="CDD" id="cd00159">
    <property type="entry name" value="RhoGAP"/>
    <property type="match status" value="1"/>
</dbReference>
<reference evidence="5" key="1">
    <citation type="submission" date="2015-04" db="UniProtKB">
        <authorList>
            <consortium name="EnsemblPlants"/>
        </authorList>
    </citation>
    <scope>IDENTIFICATION</scope>
    <source>
        <strain evidence="5">SL10</strain>
    </source>
</reference>
<dbReference type="SMART" id="SM00233">
    <property type="entry name" value="PH"/>
    <property type="match status" value="1"/>
</dbReference>
<dbReference type="InterPro" id="IPR008936">
    <property type="entry name" value="Rho_GTPase_activation_prot"/>
</dbReference>
<sequence>MASRVLPHLEKTMSASEFRIPYQQTTENAGQFKICRCGEGDPNTNTSETGDKSPTSCPNCQVLKSGHLLLSSKGIGWTTWKKRWFILTRASLVFFRSDPNAPPRGNEPIVTLGGIDLNNSGSVVVKEDKKLLTVLFPDGRDGRTFTLKAETTEELNEWRSALENALAQAPVVANTVGQNPIFSTDIAEPAEAPAEQSDNKSIIGRPAEFALVDADGSPAFLEKALKFIEDYGVKVEGILRQSADVEEVKRRVRDYEKGKNEFSPEEDAHVIGDCIKYVLREMPSSPVPAPCCTALVGAYRTDKTRRLDAMNRVIYEVFPEPNRQLLQRMSQSALAACMAPLLLRPLLLGECEIDSDFSMAGDGSFQLLQAAAAANHAQAIVIIMLEEYDQIFDTVPTLQMHILSPKTVILTRNIPQTTMALKRMTLMILVKITLKKAWMMILSTHLVAVNARKDLSAEEIDYCSDDETLIEKLENSKTDLQSKITKEVENLRDQLQKERNLRVSLESGLMNLRRGQASFPSTIDNKTKADLEEVATAEADILNLKQKGSDLRGQLNNQVQMSSASLCDSCNKRLLNTDKLTEGEQSTTSSNVGPNSISDMVSATHMDSGAPSALAKLTNRLNFLKERRAILAKLRFGSPARASSSSSEERLHMRSENFNMASLSGYGTLHCLVSNVSNAHMMDVT</sequence>
<dbReference type="InterPro" id="IPR000198">
    <property type="entry name" value="RhoGAP_dom"/>
</dbReference>
<reference evidence="5" key="2">
    <citation type="submission" date="2018-04" db="EMBL/GenBank/DDBJ databases">
        <title>OnivRS2 (Oryza nivara Reference Sequence Version 2).</title>
        <authorList>
            <person name="Zhang J."/>
            <person name="Kudrna D."/>
            <person name="Lee S."/>
            <person name="Talag J."/>
            <person name="Rajasekar S."/>
            <person name="Welchert J."/>
            <person name="Hsing Y.-I."/>
            <person name="Wing R.A."/>
        </authorList>
    </citation>
    <scope>NUCLEOTIDE SEQUENCE [LARGE SCALE GENOMIC DNA]</scope>
    <source>
        <strain evidence="5">SL10</strain>
    </source>
</reference>
<dbReference type="Gene3D" id="1.10.555.10">
    <property type="entry name" value="Rho GTPase activation protein"/>
    <property type="match status" value="1"/>
</dbReference>
<dbReference type="GO" id="GO:0007165">
    <property type="term" value="P:signal transduction"/>
    <property type="evidence" value="ECO:0007669"/>
    <property type="project" value="InterPro"/>
</dbReference>
<feature type="domain" description="PH" evidence="3">
    <location>
        <begin position="61"/>
        <end position="167"/>
    </location>
</feature>
<dbReference type="Proteomes" id="UP000006591">
    <property type="component" value="Chromosome 3"/>
</dbReference>
<dbReference type="PANTHER" id="PTHR46265:SF16">
    <property type="entry name" value="OS03G0256800 PROTEIN"/>
    <property type="match status" value="1"/>
</dbReference>
<dbReference type="SMART" id="SM00324">
    <property type="entry name" value="RhoGAP"/>
    <property type="match status" value="1"/>
</dbReference>